<keyword evidence="8" id="KW-0238">DNA-binding</keyword>
<dbReference type="Xenbase" id="XB-GENE-481201">
    <property type="gene designation" value="tfap2a"/>
</dbReference>
<dbReference type="PRINTS" id="PR01749">
    <property type="entry name" value="AP2ATNSCPFCT"/>
</dbReference>
<keyword evidence="5" id="KW-0597">Phosphoprotein</keyword>
<dbReference type="GO" id="GO:0005634">
    <property type="term" value="C:nucleus"/>
    <property type="evidence" value="ECO:0007669"/>
    <property type="project" value="UniProtKB-SubCell"/>
</dbReference>
<proteinExistence type="inferred from homology"/>
<evidence type="ECO:0000256" key="7">
    <source>
        <dbReference type="ARBA" id="ARBA00023015"/>
    </source>
</evidence>
<comment type="similarity">
    <text evidence="2">Belongs to the AP-2 family.</text>
</comment>
<dbReference type="PANTHER" id="PTHR10812">
    <property type="entry name" value="TRANSCRIPTION FACTOR AP-2"/>
    <property type="match status" value="1"/>
</dbReference>
<keyword evidence="10" id="KW-0804">Transcription</keyword>
<evidence type="ECO:0000256" key="14">
    <source>
        <dbReference type="ARBA" id="ARBA00033361"/>
    </source>
</evidence>
<evidence type="ECO:0000313" key="19">
    <source>
        <dbReference type="Xenbase" id="XB-GENE-481201"/>
    </source>
</evidence>
<evidence type="ECO:0000259" key="16">
    <source>
        <dbReference type="Pfam" id="PF03299"/>
    </source>
</evidence>
<protein>
    <recommendedName>
        <fullName evidence="3">Transcription factor AP-2-alpha</fullName>
    </recommendedName>
    <alternativeName>
        <fullName evidence="14">AP-2 transcription factor</fullName>
    </alternativeName>
    <alternativeName>
        <fullName evidence="12">Activating enhancer-binding protein 2-alpha</fullName>
    </alternativeName>
    <alternativeName>
        <fullName evidence="13">Activator protein 2</fullName>
    </alternativeName>
</protein>
<dbReference type="InterPro" id="IPR004979">
    <property type="entry name" value="TF_AP2"/>
</dbReference>
<dbReference type="PRINTS" id="PR01748">
    <property type="entry name" value="AP2TNSCPFCT"/>
</dbReference>
<keyword evidence="9" id="KW-0010">Activator</keyword>
<feature type="region of interest" description="Disordered" evidence="15">
    <location>
        <begin position="1"/>
        <end position="103"/>
    </location>
</feature>
<evidence type="ECO:0000256" key="4">
    <source>
        <dbReference type="ARBA" id="ARBA00022499"/>
    </source>
</evidence>
<keyword evidence="17" id="KW-1185">Reference proteome</keyword>
<keyword evidence="6" id="KW-0832">Ubl conjugation</keyword>
<feature type="domain" description="Transcription factor AP-2 C-terminal" evidence="16">
    <location>
        <begin position="187"/>
        <end position="381"/>
    </location>
</feature>
<name>A0A8J0SFV3_XENTR</name>
<dbReference type="InterPro" id="IPR013854">
    <property type="entry name" value="TF_AP2_C"/>
</dbReference>
<evidence type="ECO:0000256" key="9">
    <source>
        <dbReference type="ARBA" id="ARBA00023159"/>
    </source>
</evidence>
<accession>A0A8J0SFV3</accession>
<evidence type="ECO:0000256" key="11">
    <source>
        <dbReference type="ARBA" id="ARBA00023242"/>
    </source>
</evidence>
<evidence type="ECO:0000256" key="8">
    <source>
        <dbReference type="ARBA" id="ARBA00023125"/>
    </source>
</evidence>
<organism evidence="17 18">
    <name type="scientific">Xenopus tropicalis</name>
    <name type="common">Western clawed frog</name>
    <name type="synonym">Silurana tropicalis</name>
    <dbReference type="NCBI Taxonomy" id="8364"/>
    <lineage>
        <taxon>Eukaryota</taxon>
        <taxon>Metazoa</taxon>
        <taxon>Chordata</taxon>
        <taxon>Craniata</taxon>
        <taxon>Vertebrata</taxon>
        <taxon>Euteleostomi</taxon>
        <taxon>Amphibia</taxon>
        <taxon>Batrachia</taxon>
        <taxon>Anura</taxon>
        <taxon>Pipoidea</taxon>
        <taxon>Pipidae</taxon>
        <taxon>Xenopodinae</taxon>
        <taxon>Xenopus</taxon>
        <taxon>Silurana</taxon>
    </lineage>
</organism>
<gene>
    <name evidence="18 19" type="primary">tfap2a</name>
    <name evidence="18" type="synonym">AP-2</name>
    <name evidence="18" type="synonym">ap-2alpha</name>
    <name evidence="18" type="synonym">ap2</name>
    <name evidence="18" type="synonym">AP2a</name>
    <name evidence="18" type="synonym">AP2alpha</name>
    <name evidence="18" type="synonym">ap2tf</name>
    <name evidence="18" type="synonym">tfap2</name>
    <name evidence="18" type="synonym">tfap2a-a</name>
    <name evidence="18" type="synonym">tfap2a-b</name>
    <name evidence="18" type="synonym">tfap2alpha</name>
    <name evidence="18" type="synonym">XAP-2</name>
    <name evidence="18" type="synonym">xap2</name>
</gene>
<evidence type="ECO:0000256" key="1">
    <source>
        <dbReference type="ARBA" id="ARBA00004123"/>
    </source>
</evidence>
<evidence type="ECO:0000256" key="6">
    <source>
        <dbReference type="ARBA" id="ARBA00022843"/>
    </source>
</evidence>
<evidence type="ECO:0000256" key="10">
    <source>
        <dbReference type="ARBA" id="ARBA00023163"/>
    </source>
</evidence>
<evidence type="ECO:0000256" key="15">
    <source>
        <dbReference type="SAM" id="MobiDB-lite"/>
    </source>
</evidence>
<feature type="compositionally biased region" description="Low complexity" evidence="15">
    <location>
        <begin position="61"/>
        <end position="70"/>
    </location>
</feature>
<dbReference type="Proteomes" id="UP000008143">
    <property type="component" value="Chromosome 6"/>
</dbReference>
<dbReference type="AlphaFoldDB" id="A0A8J0SFV3"/>
<comment type="subcellular location">
    <subcellularLocation>
        <location evidence="1">Nucleus</location>
    </subcellularLocation>
</comment>
<dbReference type="GO" id="GO:0003700">
    <property type="term" value="F:DNA-binding transcription factor activity"/>
    <property type="evidence" value="ECO:0007669"/>
    <property type="project" value="InterPro"/>
</dbReference>
<dbReference type="GeneID" id="395064"/>
<keyword evidence="11" id="KW-0539">Nucleus</keyword>
<sequence length="410" mass="45169">MALLAKMGEWQDRHDGTSNGTARLPQLGTVGQSPYASAPPLSHTPNADFQPPYFPPPYQPIYPQSQDPYSHVNDPYSLNALHTQPQPQHPGWPGQRQSQETSLLHTHRGIPHQLSGLDPRRDYRRHEDLLHGPHGLSSGLGDLPLHSIPHGIEDVSHIEDPSINIPDQTVIKKDNLFGGVVNPNEVFCSVPGRLSLLSSTSKYKVTVAEVQRRLSPPECLNASLLGGVLRRAKSKNGGRSLREKLDKIGLNLPAGRRKAANVTLLTSLVEGEAVHLARDFGYVCETEFPAKAIGEYVNRQHSDPNEQVTRKNMLLATKQICKEFTDLLSQDRSPLGNSRPNPILEPGIQSCLTHFNLISHGFGSPAVCAAITALQNYLTEALKAMDKMYLNNNSHTDNSKGGDKDEKHRK</sequence>
<evidence type="ECO:0000256" key="3">
    <source>
        <dbReference type="ARBA" id="ARBA00020965"/>
    </source>
</evidence>
<keyword evidence="7" id="KW-0805">Transcription regulation</keyword>
<dbReference type="Pfam" id="PF03299">
    <property type="entry name" value="TF_AP-2"/>
    <property type="match status" value="1"/>
</dbReference>
<dbReference type="PANTHER" id="PTHR10812:SF8">
    <property type="entry name" value="TRANSCRIPTION FACTOR AP-2-ALPHA"/>
    <property type="match status" value="1"/>
</dbReference>
<dbReference type="OrthoDB" id="6252992at2759"/>
<dbReference type="AGR" id="Xenbase:XB-GENE-481201"/>
<evidence type="ECO:0000313" key="18">
    <source>
        <dbReference type="RefSeq" id="XP_012819937.1"/>
    </source>
</evidence>
<dbReference type="CTD" id="7020"/>
<feature type="compositionally biased region" description="Low complexity" evidence="15">
    <location>
        <begin position="84"/>
        <end position="97"/>
    </location>
</feature>
<evidence type="ECO:0000256" key="12">
    <source>
        <dbReference type="ARBA" id="ARBA00030545"/>
    </source>
</evidence>
<evidence type="ECO:0000256" key="13">
    <source>
        <dbReference type="ARBA" id="ARBA00030711"/>
    </source>
</evidence>
<dbReference type="RefSeq" id="XP_012819937.1">
    <property type="nucleotide sequence ID" value="XM_012964483.3"/>
</dbReference>
<keyword evidence="4" id="KW-1017">Isopeptide bond</keyword>
<evidence type="ECO:0000256" key="2">
    <source>
        <dbReference type="ARBA" id="ARBA00007770"/>
    </source>
</evidence>
<dbReference type="InterPro" id="IPR008121">
    <property type="entry name" value="TF_AP2_alpha_N"/>
</dbReference>
<evidence type="ECO:0000313" key="17">
    <source>
        <dbReference type="Proteomes" id="UP000008143"/>
    </source>
</evidence>
<reference evidence="18" key="1">
    <citation type="submission" date="2025-08" db="UniProtKB">
        <authorList>
            <consortium name="RefSeq"/>
        </authorList>
    </citation>
    <scope>IDENTIFICATION</scope>
    <source>
        <strain evidence="18">Nigerian</strain>
        <tissue evidence="18">Liver and blood</tissue>
    </source>
</reference>
<evidence type="ECO:0000256" key="5">
    <source>
        <dbReference type="ARBA" id="ARBA00022553"/>
    </source>
</evidence>
<dbReference type="GO" id="GO:0003677">
    <property type="term" value="F:DNA binding"/>
    <property type="evidence" value="ECO:0007669"/>
    <property type="project" value="UniProtKB-KW"/>
</dbReference>